<feature type="active site" description="Proton acceptor; for ring-opening step" evidence="4">
    <location>
        <position position="136"/>
    </location>
</feature>
<dbReference type="PANTHER" id="PTHR11280">
    <property type="entry name" value="GLUCOSAMINE-6-PHOSPHATE ISOMERASE"/>
    <property type="match status" value="1"/>
</dbReference>
<dbReference type="GO" id="GO:0005737">
    <property type="term" value="C:cytoplasm"/>
    <property type="evidence" value="ECO:0007669"/>
    <property type="project" value="TreeGrafter"/>
</dbReference>
<evidence type="ECO:0000256" key="4">
    <source>
        <dbReference type="HAMAP-Rule" id="MF_01241"/>
    </source>
</evidence>
<keyword evidence="4" id="KW-0021">Allosteric enzyme</keyword>
<dbReference type="GO" id="GO:0006043">
    <property type="term" value="P:glucosamine catabolic process"/>
    <property type="evidence" value="ECO:0007669"/>
    <property type="project" value="TreeGrafter"/>
</dbReference>
<feature type="site" description="Part of the allosteric site" evidence="4">
    <location>
        <position position="153"/>
    </location>
</feature>
<dbReference type="AlphaFoldDB" id="A0A5D0RKG8"/>
<dbReference type="Proteomes" id="UP000322080">
    <property type="component" value="Unassembled WGS sequence"/>
</dbReference>
<dbReference type="InterPro" id="IPR006148">
    <property type="entry name" value="Glc/Gal-6P_isomerase"/>
</dbReference>
<keyword evidence="3 4" id="KW-0119">Carbohydrate metabolism</keyword>
<reference evidence="6 7" key="1">
    <citation type="submission" date="2019-08" db="EMBL/GenBank/DDBJ databases">
        <title>Identification of a novel species of the genus Boseongicola.</title>
        <authorList>
            <person name="Zhang X.-Q."/>
        </authorList>
    </citation>
    <scope>NUCLEOTIDE SEQUENCE [LARGE SCALE GENOMIC DNA]</scope>
    <source>
        <strain evidence="6 7">HY14</strain>
    </source>
</reference>
<dbReference type="SUPFAM" id="SSF100950">
    <property type="entry name" value="NagB/RpiA/CoA transferase-like"/>
    <property type="match status" value="1"/>
</dbReference>
<dbReference type="GO" id="GO:0004342">
    <property type="term" value="F:glucosamine-6-phosphate deaminase activity"/>
    <property type="evidence" value="ECO:0007669"/>
    <property type="project" value="UniProtKB-UniRule"/>
</dbReference>
<sequence>MKVLIFPDAERAVARVADTMLSLVRANPEAVLGLATGGTMEPVYRALIARAAGVSFARVTSFNLDEYVGLAPDHPQSYHAYMRHHLFDHLDTDPARLHLPLGNADSPNAEAERYDATIAAAGGVDLQLLGLGVNGHIGFNEPGSSLGSRTRTKTLTQKTRDDNARFFGADEEVPHYAITMGIATIMEAREVMLLATGPHKAQAVANTVEGPVSTFCPASMIQFHRHATVVLDEEAAAKLKLRDYYQIVHPDGEEVDLG</sequence>
<dbReference type="PROSITE" id="PS01161">
    <property type="entry name" value="GLC_GALNAC_ISOMERASE"/>
    <property type="match status" value="1"/>
</dbReference>
<dbReference type="GO" id="GO:0006046">
    <property type="term" value="P:N-acetylglucosamine catabolic process"/>
    <property type="evidence" value="ECO:0007669"/>
    <property type="project" value="UniProtKB-UniRule"/>
</dbReference>
<comment type="activity regulation">
    <text evidence="4">Allosterically activated by N-acetylglucosamine 6-phosphate (GlcNAc6P).</text>
</comment>
<feature type="site" description="Part of the allosteric site" evidence="4">
    <location>
        <position position="154"/>
    </location>
</feature>
<feature type="site" description="Part of the allosteric site" evidence="4">
    <location>
        <position position="144"/>
    </location>
</feature>
<dbReference type="PANTHER" id="PTHR11280:SF5">
    <property type="entry name" value="GLUCOSAMINE-6-PHOSPHATE ISOMERASE"/>
    <property type="match status" value="1"/>
</dbReference>
<comment type="pathway">
    <text evidence="4">Amino-sugar metabolism; N-acetylneuraminate degradation; D-fructose 6-phosphate from N-acetylneuraminate: step 5/5.</text>
</comment>
<dbReference type="EC" id="3.5.99.6" evidence="4"/>
<evidence type="ECO:0000259" key="5">
    <source>
        <dbReference type="Pfam" id="PF01182"/>
    </source>
</evidence>
<gene>
    <name evidence="4 6" type="primary">nagB</name>
    <name evidence="6" type="ORF">FVF75_09105</name>
</gene>
<feature type="active site" description="For ring-opening step" evidence="4">
    <location>
        <position position="141"/>
    </location>
</feature>
<feature type="site" description="Part of the allosteric site" evidence="4">
    <location>
        <position position="151"/>
    </location>
</feature>
<feature type="active site" description="For ring-opening step" evidence="4">
    <location>
        <position position="134"/>
    </location>
</feature>
<evidence type="ECO:0000256" key="3">
    <source>
        <dbReference type="ARBA" id="ARBA00023277"/>
    </source>
</evidence>
<organism evidence="6 7">
    <name type="scientific">Maritimibacter fusiformis</name>
    <dbReference type="NCBI Taxonomy" id="2603819"/>
    <lineage>
        <taxon>Bacteria</taxon>
        <taxon>Pseudomonadati</taxon>
        <taxon>Pseudomonadota</taxon>
        <taxon>Alphaproteobacteria</taxon>
        <taxon>Rhodobacterales</taxon>
        <taxon>Roseobacteraceae</taxon>
        <taxon>Maritimibacter</taxon>
    </lineage>
</organism>
<evidence type="ECO:0000313" key="7">
    <source>
        <dbReference type="Proteomes" id="UP000322080"/>
    </source>
</evidence>
<dbReference type="InterPro" id="IPR037171">
    <property type="entry name" value="NagB/RpiA_transferase-like"/>
</dbReference>
<dbReference type="InterPro" id="IPR004547">
    <property type="entry name" value="Glucosamine6P_isomerase"/>
</dbReference>
<comment type="function">
    <text evidence="4">Catalyzes the reversible isomerization-deamination of glucosamine 6-phosphate (GlcN6P) to form fructose 6-phosphate (Fru6P) and ammonium ion.</text>
</comment>
<comment type="catalytic activity">
    <reaction evidence="1 4">
        <text>alpha-D-glucosamine 6-phosphate + H2O = beta-D-fructose 6-phosphate + NH4(+)</text>
        <dbReference type="Rhea" id="RHEA:12172"/>
        <dbReference type="ChEBI" id="CHEBI:15377"/>
        <dbReference type="ChEBI" id="CHEBI:28938"/>
        <dbReference type="ChEBI" id="CHEBI:57634"/>
        <dbReference type="ChEBI" id="CHEBI:75989"/>
        <dbReference type="EC" id="3.5.99.6"/>
    </reaction>
</comment>
<dbReference type="GO" id="GO:0019262">
    <property type="term" value="P:N-acetylneuraminate catabolic process"/>
    <property type="evidence" value="ECO:0007669"/>
    <property type="project" value="UniProtKB-UniRule"/>
</dbReference>
<dbReference type="Pfam" id="PF01182">
    <property type="entry name" value="Glucosamine_iso"/>
    <property type="match status" value="1"/>
</dbReference>
<dbReference type="RefSeq" id="WP_148377669.1">
    <property type="nucleotide sequence ID" value="NZ_VSIY01000006.1"/>
</dbReference>
<dbReference type="GO" id="GO:0042802">
    <property type="term" value="F:identical protein binding"/>
    <property type="evidence" value="ECO:0007669"/>
    <property type="project" value="TreeGrafter"/>
</dbReference>
<keyword evidence="2 4" id="KW-0378">Hydrolase</keyword>
<dbReference type="EMBL" id="VSIY01000006">
    <property type="protein sequence ID" value="TYB81275.1"/>
    <property type="molecule type" value="Genomic_DNA"/>
</dbReference>
<dbReference type="NCBIfam" id="NF001684">
    <property type="entry name" value="PRK00443.1-4"/>
    <property type="match status" value="1"/>
</dbReference>
<evidence type="ECO:0000313" key="6">
    <source>
        <dbReference type="EMBL" id="TYB81275.1"/>
    </source>
</evidence>
<keyword evidence="7" id="KW-1185">Reference proteome</keyword>
<comment type="similarity">
    <text evidence="4">Belongs to the glucosamine/galactosamine-6-phosphate isomerase family. NagB subfamily.</text>
</comment>
<comment type="caution">
    <text evidence="6">The sequence shown here is derived from an EMBL/GenBank/DDBJ whole genome shotgun (WGS) entry which is preliminary data.</text>
</comment>
<accession>A0A5D0RKG8</accession>
<proteinExistence type="inferred from homology"/>
<dbReference type="HAMAP" id="MF_01241">
    <property type="entry name" value="GlcN6P_deamin"/>
    <property type="match status" value="1"/>
</dbReference>
<name>A0A5D0RKG8_9RHOB</name>
<dbReference type="UniPathway" id="UPA00629">
    <property type="reaction ID" value="UER00684"/>
</dbReference>
<dbReference type="Gene3D" id="3.40.50.1360">
    <property type="match status" value="1"/>
</dbReference>
<comment type="caution">
    <text evidence="4">Lacks conserved residue(s) required for the propagation of feature annotation.</text>
</comment>
<dbReference type="CDD" id="cd01399">
    <property type="entry name" value="GlcN6P_deaminase"/>
    <property type="match status" value="1"/>
</dbReference>
<dbReference type="NCBIfam" id="TIGR00502">
    <property type="entry name" value="nagB"/>
    <property type="match status" value="1"/>
</dbReference>
<dbReference type="GO" id="GO:0005975">
    <property type="term" value="P:carbohydrate metabolic process"/>
    <property type="evidence" value="ECO:0007669"/>
    <property type="project" value="InterPro"/>
</dbReference>
<dbReference type="FunFam" id="3.40.50.1360:FF:000003">
    <property type="entry name" value="Glucosamine-6-phosphate deaminase"/>
    <property type="match status" value="1"/>
</dbReference>
<feature type="active site" description="Proton acceptor; for enolization step" evidence="4">
    <location>
        <position position="65"/>
    </location>
</feature>
<feature type="domain" description="Glucosamine/galactosamine-6-phosphate isomerase" evidence="5">
    <location>
        <begin position="9"/>
        <end position="227"/>
    </location>
</feature>
<dbReference type="InterPro" id="IPR018321">
    <property type="entry name" value="Glucosamine6P_isomerase_CS"/>
</dbReference>
<protein>
    <recommendedName>
        <fullName evidence="4">Glucosamine-6-phosphate deaminase</fullName>
        <ecNumber evidence="4">3.5.99.6</ecNumber>
    </recommendedName>
    <alternativeName>
        <fullName evidence="4">GlcN6P deaminase</fullName>
        <shortName evidence="4">GNPDA</shortName>
    </alternativeName>
    <alternativeName>
        <fullName evidence="4">Glucosamine-6-phosphate isomerase</fullName>
    </alternativeName>
</protein>
<evidence type="ECO:0000256" key="2">
    <source>
        <dbReference type="ARBA" id="ARBA00022801"/>
    </source>
</evidence>
<evidence type="ECO:0000256" key="1">
    <source>
        <dbReference type="ARBA" id="ARBA00000644"/>
    </source>
</evidence>